<keyword evidence="2" id="KW-0732">Signal</keyword>
<evidence type="ECO:0000313" key="4">
    <source>
        <dbReference type="Proteomes" id="UP000729402"/>
    </source>
</evidence>
<evidence type="ECO:0000313" key="3">
    <source>
        <dbReference type="EMBL" id="KAG8070466.1"/>
    </source>
</evidence>
<dbReference type="Proteomes" id="UP000729402">
    <property type="component" value="Unassembled WGS sequence"/>
</dbReference>
<reference evidence="3" key="1">
    <citation type="journal article" date="2021" name="bioRxiv">
        <title>Whole Genome Assembly and Annotation of Northern Wild Rice, Zizania palustris L., Supports a Whole Genome Duplication in the Zizania Genus.</title>
        <authorList>
            <person name="Haas M."/>
            <person name="Kono T."/>
            <person name="Macchietto M."/>
            <person name="Millas R."/>
            <person name="McGilp L."/>
            <person name="Shao M."/>
            <person name="Duquette J."/>
            <person name="Hirsch C.N."/>
            <person name="Kimball J."/>
        </authorList>
    </citation>
    <scope>NUCLEOTIDE SEQUENCE</scope>
    <source>
        <tissue evidence="3">Fresh leaf tissue</tissue>
    </source>
</reference>
<proteinExistence type="predicted"/>
<feature type="signal peptide" evidence="2">
    <location>
        <begin position="1"/>
        <end position="22"/>
    </location>
</feature>
<accession>A0A8J5S7U7</accession>
<evidence type="ECO:0000256" key="2">
    <source>
        <dbReference type="SAM" id="SignalP"/>
    </source>
</evidence>
<gene>
    <name evidence="3" type="ORF">GUJ93_ZPchr0006g42765</name>
</gene>
<dbReference type="AlphaFoldDB" id="A0A8J5S7U7"/>
<reference evidence="3" key="2">
    <citation type="submission" date="2021-02" db="EMBL/GenBank/DDBJ databases">
        <authorList>
            <person name="Kimball J.A."/>
            <person name="Haas M.W."/>
            <person name="Macchietto M."/>
            <person name="Kono T."/>
            <person name="Duquette J."/>
            <person name="Shao M."/>
        </authorList>
    </citation>
    <scope>NUCLEOTIDE SEQUENCE</scope>
    <source>
        <tissue evidence="3">Fresh leaf tissue</tissue>
    </source>
</reference>
<feature type="region of interest" description="Disordered" evidence="1">
    <location>
        <begin position="96"/>
        <end position="136"/>
    </location>
</feature>
<comment type="caution">
    <text evidence="3">The sequence shown here is derived from an EMBL/GenBank/DDBJ whole genome shotgun (WGS) entry which is preliminary data.</text>
</comment>
<protein>
    <submittedName>
        <fullName evidence="3">Uncharacterized protein</fullName>
    </submittedName>
</protein>
<name>A0A8J5S7U7_ZIZPA</name>
<evidence type="ECO:0000256" key="1">
    <source>
        <dbReference type="SAM" id="MobiDB-lite"/>
    </source>
</evidence>
<feature type="chain" id="PRO_5035156876" evidence="2">
    <location>
        <begin position="23"/>
        <end position="136"/>
    </location>
</feature>
<keyword evidence="4" id="KW-1185">Reference proteome</keyword>
<dbReference type="EMBL" id="JAAALK010000283">
    <property type="protein sequence ID" value="KAG8070466.1"/>
    <property type="molecule type" value="Genomic_DNA"/>
</dbReference>
<organism evidence="3 4">
    <name type="scientific">Zizania palustris</name>
    <name type="common">Northern wild rice</name>
    <dbReference type="NCBI Taxonomy" id="103762"/>
    <lineage>
        <taxon>Eukaryota</taxon>
        <taxon>Viridiplantae</taxon>
        <taxon>Streptophyta</taxon>
        <taxon>Embryophyta</taxon>
        <taxon>Tracheophyta</taxon>
        <taxon>Spermatophyta</taxon>
        <taxon>Magnoliopsida</taxon>
        <taxon>Liliopsida</taxon>
        <taxon>Poales</taxon>
        <taxon>Poaceae</taxon>
        <taxon>BOP clade</taxon>
        <taxon>Oryzoideae</taxon>
        <taxon>Oryzeae</taxon>
        <taxon>Zizaniinae</taxon>
        <taxon>Zizania</taxon>
    </lineage>
</organism>
<sequence length="136" mass="14003">MGLGSKLLLALMLAMAVVVATAGLAFFASAELEEGEACRHDGMASGATVVSSTTTSSVELQLGGGDDDLQAVGVALLPWRRVWKVLGKRYLRLIKGTAGPPRAGTSPSSRGHAAVDDVDTPEVEKKTAEGARGSRP</sequence>